<keyword evidence="4" id="KW-1185">Reference proteome</keyword>
<dbReference type="RefSeq" id="WP_274353465.1">
    <property type="nucleotide sequence ID" value="NZ_JAQZSM010000019.1"/>
</dbReference>
<dbReference type="EMBL" id="JAQZSM010000019">
    <property type="protein sequence ID" value="MDD7972788.1"/>
    <property type="molecule type" value="Genomic_DNA"/>
</dbReference>
<keyword evidence="2" id="KW-0812">Transmembrane</keyword>
<accession>A0ABT5TCD8</accession>
<keyword evidence="2" id="KW-0472">Membrane</keyword>
<proteinExistence type="predicted"/>
<protein>
    <submittedName>
        <fullName evidence="3">Uncharacterized protein</fullName>
    </submittedName>
</protein>
<gene>
    <name evidence="3" type="ORF">PUT78_16965</name>
</gene>
<feature type="compositionally biased region" description="Basic and acidic residues" evidence="1">
    <location>
        <begin position="1"/>
        <end position="28"/>
    </location>
</feature>
<evidence type="ECO:0000256" key="1">
    <source>
        <dbReference type="SAM" id="MobiDB-lite"/>
    </source>
</evidence>
<reference evidence="3" key="1">
    <citation type="submission" date="2023-02" db="EMBL/GenBank/DDBJ databases">
        <title>Description of Roseinatronobacter alkalisoli sp. nov., an alkaliphilic bacerium isolated from soda soil.</title>
        <authorList>
            <person name="Wei W."/>
        </authorList>
    </citation>
    <scope>NUCLEOTIDE SEQUENCE</scope>
    <source>
        <strain evidence="3">HJB301</strain>
    </source>
</reference>
<sequence>MPEHDHRKDTADALRHDLDAGRGRDKTSAPDPAAAPLGTDDEAAGTPISPEQASRARDREIHAAGPAPGVIPPAMTNVAGSGNAAPDRRETVFPTDMPPTKPGTSGRAIRWVIGVFVAVVVLWLLLGLFGQS</sequence>
<feature type="compositionally biased region" description="Low complexity" evidence="1">
    <location>
        <begin position="63"/>
        <end position="74"/>
    </location>
</feature>
<comment type="caution">
    <text evidence="3">The sequence shown here is derived from an EMBL/GenBank/DDBJ whole genome shotgun (WGS) entry which is preliminary data.</text>
</comment>
<keyword evidence="2" id="KW-1133">Transmembrane helix</keyword>
<evidence type="ECO:0000313" key="3">
    <source>
        <dbReference type="EMBL" id="MDD7972788.1"/>
    </source>
</evidence>
<evidence type="ECO:0000256" key="2">
    <source>
        <dbReference type="SAM" id="Phobius"/>
    </source>
</evidence>
<feature type="transmembrane region" description="Helical" evidence="2">
    <location>
        <begin position="108"/>
        <end position="129"/>
    </location>
</feature>
<evidence type="ECO:0000313" key="4">
    <source>
        <dbReference type="Proteomes" id="UP001431784"/>
    </source>
</evidence>
<organism evidence="3 4">
    <name type="scientific">Roseinatronobacter alkalisoli</name>
    <dbReference type="NCBI Taxonomy" id="3028235"/>
    <lineage>
        <taxon>Bacteria</taxon>
        <taxon>Pseudomonadati</taxon>
        <taxon>Pseudomonadota</taxon>
        <taxon>Alphaproteobacteria</taxon>
        <taxon>Rhodobacterales</taxon>
        <taxon>Paracoccaceae</taxon>
        <taxon>Roseinatronobacter</taxon>
    </lineage>
</organism>
<feature type="region of interest" description="Disordered" evidence="1">
    <location>
        <begin position="1"/>
        <end position="105"/>
    </location>
</feature>
<dbReference type="Proteomes" id="UP001431784">
    <property type="component" value="Unassembled WGS sequence"/>
</dbReference>
<name>A0ABT5TCD8_9RHOB</name>